<keyword evidence="6" id="KW-0694">RNA-binding</keyword>
<dbReference type="CDD" id="cd17961">
    <property type="entry name" value="DEADc_DDX56"/>
    <property type="match status" value="1"/>
</dbReference>
<comment type="catalytic activity">
    <reaction evidence="8">
        <text>ATP + H2O = ADP + phosphate + H(+)</text>
        <dbReference type="Rhea" id="RHEA:13065"/>
        <dbReference type="ChEBI" id="CHEBI:15377"/>
        <dbReference type="ChEBI" id="CHEBI:15378"/>
        <dbReference type="ChEBI" id="CHEBI:30616"/>
        <dbReference type="ChEBI" id="CHEBI:43474"/>
        <dbReference type="ChEBI" id="CHEBI:456216"/>
        <dbReference type="EC" id="3.6.4.13"/>
    </reaction>
</comment>
<keyword evidence="4" id="KW-0347">Helicase</keyword>
<evidence type="ECO:0000256" key="5">
    <source>
        <dbReference type="ARBA" id="ARBA00022840"/>
    </source>
</evidence>
<dbReference type="PROSITE" id="PS51195">
    <property type="entry name" value="Q_MOTIF"/>
    <property type="match status" value="1"/>
</dbReference>
<evidence type="ECO:0000313" key="14">
    <source>
        <dbReference type="EMBL" id="KAK8741251.1"/>
    </source>
</evidence>
<evidence type="ECO:0000259" key="12">
    <source>
        <dbReference type="PROSITE" id="PS51194"/>
    </source>
</evidence>
<feature type="region of interest" description="Disordered" evidence="10">
    <location>
        <begin position="528"/>
        <end position="555"/>
    </location>
</feature>
<dbReference type="PANTHER" id="PTHR47959:SF21">
    <property type="entry name" value="DEAD-BOX HELICASE 56"/>
    <property type="match status" value="1"/>
</dbReference>
<dbReference type="GO" id="GO:0005829">
    <property type="term" value="C:cytosol"/>
    <property type="evidence" value="ECO:0007669"/>
    <property type="project" value="TreeGrafter"/>
</dbReference>
<evidence type="ECO:0000256" key="6">
    <source>
        <dbReference type="ARBA" id="ARBA00022884"/>
    </source>
</evidence>
<dbReference type="SMART" id="SM00490">
    <property type="entry name" value="HELICc"/>
    <property type="match status" value="1"/>
</dbReference>
<keyword evidence="15" id="KW-1185">Reference proteome</keyword>
<comment type="caution">
    <text evidence="14">The sequence shown here is derived from an EMBL/GenBank/DDBJ whole genome shotgun (WGS) entry which is preliminary data.</text>
</comment>
<evidence type="ECO:0000259" key="13">
    <source>
        <dbReference type="PROSITE" id="PS51195"/>
    </source>
</evidence>
<dbReference type="SMART" id="SM00487">
    <property type="entry name" value="DEXDc"/>
    <property type="match status" value="1"/>
</dbReference>
<dbReference type="AlphaFoldDB" id="A0AAW0XA54"/>
<dbReference type="Pfam" id="PF00270">
    <property type="entry name" value="DEAD"/>
    <property type="match status" value="1"/>
</dbReference>
<dbReference type="PROSITE" id="PS51194">
    <property type="entry name" value="HELICASE_CTER"/>
    <property type="match status" value="1"/>
</dbReference>
<dbReference type="EMBL" id="JARKIK010000031">
    <property type="protein sequence ID" value="KAK8741251.1"/>
    <property type="molecule type" value="Genomic_DNA"/>
</dbReference>
<dbReference type="PROSITE" id="PS51192">
    <property type="entry name" value="HELICASE_ATP_BIND_1"/>
    <property type="match status" value="1"/>
</dbReference>
<dbReference type="SUPFAM" id="SSF52540">
    <property type="entry name" value="P-loop containing nucleoside triphosphate hydrolases"/>
    <property type="match status" value="2"/>
</dbReference>
<dbReference type="Proteomes" id="UP001445076">
    <property type="component" value="Unassembled WGS sequence"/>
</dbReference>
<sequence length="555" mass="63833">MEDDEKTVQFHEMGLDDRILEAIARLRWKEPTLVQEKAIPLILEGKDVLARARTGSGKTGAFAIPVVHKILEGKRTATEQTVQVLILAPTRELCKQIKDNISQLTVLCKREVRFVDVSEKVPLEAQRPLLVDKPDIVVGTPMRVLAHISAGNLKVKESLKFLVVDEADLLFTYNHSSDIQEVLKHLPVIYQSFLTSATMWDDVKDFQKLVMNKPVVLRLEEPPLPSTSQLAQYIIKLEKIDKIVLITVLFHLNMIRGKTIIFVNTVDKGYKLRMFLGQFGISSCLLNSEMPVVSRCNIIDQFNSSKYDIIIASDEQHLIAPESSKTKEKPSKRKKDKESGVARGIDFQFVSNIINFDFPLTVKGYIHRVGRTARGNNQGTALSLVSVNEMKTFTEVREKLKELMPEAESVFKDFKFDMNQLDGFRYRALDAWKRCTSIAVRETRQKELRQELLNSNKLKSFFKNNPRDFQILRHDKSKHGLTPMGHLKHVPEYNIPVKLRRVSRITKKKFNKKVSKLEIEKTKLKRITKTQKKYMKRKADPLQSMEFSGFKKQKT</sequence>
<dbReference type="CDD" id="cd18787">
    <property type="entry name" value="SF2_C_DEAD"/>
    <property type="match status" value="1"/>
</dbReference>
<keyword evidence="5" id="KW-0067">ATP-binding</keyword>
<proteinExistence type="inferred from homology"/>
<dbReference type="PANTHER" id="PTHR47959">
    <property type="entry name" value="ATP-DEPENDENT RNA HELICASE RHLE-RELATED"/>
    <property type="match status" value="1"/>
</dbReference>
<evidence type="ECO:0000256" key="8">
    <source>
        <dbReference type="ARBA" id="ARBA00047984"/>
    </source>
</evidence>
<feature type="domain" description="Helicase C-terminal" evidence="12">
    <location>
        <begin position="247"/>
        <end position="415"/>
    </location>
</feature>
<dbReference type="GO" id="GO:0003723">
    <property type="term" value="F:RNA binding"/>
    <property type="evidence" value="ECO:0007669"/>
    <property type="project" value="UniProtKB-KW"/>
</dbReference>
<feature type="domain" description="Helicase ATP-binding" evidence="11">
    <location>
        <begin position="39"/>
        <end position="217"/>
    </location>
</feature>
<dbReference type="EC" id="3.6.4.13" evidence="1"/>
<feature type="short sequence motif" description="Q motif" evidence="9">
    <location>
        <begin position="8"/>
        <end position="36"/>
    </location>
</feature>
<dbReference type="InterPro" id="IPR011545">
    <property type="entry name" value="DEAD/DEAH_box_helicase_dom"/>
</dbReference>
<name>A0AAW0XA54_CHEQU</name>
<evidence type="ECO:0000256" key="9">
    <source>
        <dbReference type="PROSITE-ProRule" id="PRU00552"/>
    </source>
</evidence>
<evidence type="ECO:0000256" key="7">
    <source>
        <dbReference type="ARBA" id="ARBA00038041"/>
    </source>
</evidence>
<evidence type="ECO:0000256" key="1">
    <source>
        <dbReference type="ARBA" id="ARBA00012552"/>
    </source>
</evidence>
<evidence type="ECO:0000256" key="4">
    <source>
        <dbReference type="ARBA" id="ARBA00022806"/>
    </source>
</evidence>
<dbReference type="GO" id="GO:0005524">
    <property type="term" value="F:ATP binding"/>
    <property type="evidence" value="ECO:0007669"/>
    <property type="project" value="UniProtKB-KW"/>
</dbReference>
<dbReference type="InterPro" id="IPR014014">
    <property type="entry name" value="RNA_helicase_DEAD_Q_motif"/>
</dbReference>
<dbReference type="GO" id="GO:0016787">
    <property type="term" value="F:hydrolase activity"/>
    <property type="evidence" value="ECO:0007669"/>
    <property type="project" value="UniProtKB-KW"/>
</dbReference>
<dbReference type="InterPro" id="IPR001650">
    <property type="entry name" value="Helicase_C-like"/>
</dbReference>
<feature type="domain" description="DEAD-box RNA helicase Q" evidence="13">
    <location>
        <begin position="8"/>
        <end position="36"/>
    </location>
</feature>
<evidence type="ECO:0000256" key="2">
    <source>
        <dbReference type="ARBA" id="ARBA00022741"/>
    </source>
</evidence>
<dbReference type="InterPro" id="IPR027417">
    <property type="entry name" value="P-loop_NTPase"/>
</dbReference>
<keyword evidence="3" id="KW-0378">Hydrolase</keyword>
<evidence type="ECO:0000256" key="3">
    <source>
        <dbReference type="ARBA" id="ARBA00022801"/>
    </source>
</evidence>
<dbReference type="InterPro" id="IPR050079">
    <property type="entry name" value="DEAD_box_RNA_helicase"/>
</dbReference>
<accession>A0AAW0XA54</accession>
<dbReference type="Pfam" id="PF00271">
    <property type="entry name" value="Helicase_C"/>
    <property type="match status" value="1"/>
</dbReference>
<dbReference type="Gene3D" id="3.40.50.300">
    <property type="entry name" value="P-loop containing nucleotide triphosphate hydrolases"/>
    <property type="match status" value="2"/>
</dbReference>
<keyword evidence="2" id="KW-0547">Nucleotide-binding</keyword>
<organism evidence="14 15">
    <name type="scientific">Cherax quadricarinatus</name>
    <name type="common">Australian red claw crayfish</name>
    <dbReference type="NCBI Taxonomy" id="27406"/>
    <lineage>
        <taxon>Eukaryota</taxon>
        <taxon>Metazoa</taxon>
        <taxon>Ecdysozoa</taxon>
        <taxon>Arthropoda</taxon>
        <taxon>Crustacea</taxon>
        <taxon>Multicrustacea</taxon>
        <taxon>Malacostraca</taxon>
        <taxon>Eumalacostraca</taxon>
        <taxon>Eucarida</taxon>
        <taxon>Decapoda</taxon>
        <taxon>Pleocyemata</taxon>
        <taxon>Astacidea</taxon>
        <taxon>Parastacoidea</taxon>
        <taxon>Parastacidae</taxon>
        <taxon>Cherax</taxon>
    </lineage>
</organism>
<evidence type="ECO:0000313" key="15">
    <source>
        <dbReference type="Proteomes" id="UP001445076"/>
    </source>
</evidence>
<gene>
    <name evidence="14" type="ORF">OTU49_002577</name>
</gene>
<evidence type="ECO:0000259" key="11">
    <source>
        <dbReference type="PROSITE" id="PS51192"/>
    </source>
</evidence>
<evidence type="ECO:0000256" key="10">
    <source>
        <dbReference type="SAM" id="MobiDB-lite"/>
    </source>
</evidence>
<protein>
    <recommendedName>
        <fullName evidence="1">RNA helicase</fullName>
        <ecNumber evidence="1">3.6.4.13</ecNumber>
    </recommendedName>
</protein>
<reference evidence="14 15" key="1">
    <citation type="journal article" date="2024" name="BMC Genomics">
        <title>Genome assembly of redclaw crayfish (Cherax quadricarinatus) provides insights into its immune adaptation and hypoxia tolerance.</title>
        <authorList>
            <person name="Liu Z."/>
            <person name="Zheng J."/>
            <person name="Li H."/>
            <person name="Fang K."/>
            <person name="Wang S."/>
            <person name="He J."/>
            <person name="Zhou D."/>
            <person name="Weng S."/>
            <person name="Chi M."/>
            <person name="Gu Z."/>
            <person name="He J."/>
            <person name="Li F."/>
            <person name="Wang M."/>
        </authorList>
    </citation>
    <scope>NUCLEOTIDE SEQUENCE [LARGE SCALE GENOMIC DNA]</scope>
    <source>
        <strain evidence="14">ZL_2023a</strain>
    </source>
</reference>
<comment type="similarity">
    <text evidence="7">Belongs to the DEAD box helicase family. DDX56/DBP9 subfamily.</text>
</comment>
<dbReference type="GO" id="GO:0003724">
    <property type="term" value="F:RNA helicase activity"/>
    <property type="evidence" value="ECO:0007669"/>
    <property type="project" value="UniProtKB-EC"/>
</dbReference>
<dbReference type="InterPro" id="IPR014001">
    <property type="entry name" value="Helicase_ATP-bd"/>
</dbReference>